<dbReference type="PROSITE" id="PS50222">
    <property type="entry name" value="EF_HAND_2"/>
    <property type="match status" value="1"/>
</dbReference>
<evidence type="ECO:0000256" key="1">
    <source>
        <dbReference type="SAM" id="SignalP"/>
    </source>
</evidence>
<sequence length="165" mass="17919">MWWRVWLTLLLVLTVAVLSGHSLELGLRRAALMARARQEAADRLRRGFQNSALATARGFGKRSHSDLHYDSHEGADYGPVLSAADDGHWKLLEGTGRDRSLADGKRGGEAAALDKNSVPGERYPVSMVGELISSSPSLATSLVSRFLDADSDGYVSPKELVNVMQ</sequence>
<protein>
    <submittedName>
        <fullName evidence="4">Allatotropins</fullName>
    </submittedName>
</protein>
<feature type="chain" id="PRO_5037540542" evidence="1">
    <location>
        <begin position="20"/>
        <end position="165"/>
    </location>
</feature>
<feature type="signal peptide" evidence="1">
    <location>
        <begin position="1"/>
        <end position="19"/>
    </location>
</feature>
<evidence type="ECO:0000313" key="3">
    <source>
        <dbReference type="Proteomes" id="UP000694843"/>
    </source>
</evidence>
<dbReference type="KEGG" id="hazt:108682493"/>
<feature type="domain" description="EF-hand" evidence="2">
    <location>
        <begin position="145"/>
        <end position="165"/>
    </location>
</feature>
<gene>
    <name evidence="4" type="primary">LOC108682493</name>
</gene>
<name>A0A979FY37_HYAAZ</name>
<dbReference type="Proteomes" id="UP000694843">
    <property type="component" value="Unplaced"/>
</dbReference>
<keyword evidence="3" id="KW-1185">Reference proteome</keyword>
<dbReference type="GeneID" id="108682493"/>
<dbReference type="AlphaFoldDB" id="A0A979FY37"/>
<dbReference type="OrthoDB" id="6101901at2759"/>
<dbReference type="InterPro" id="IPR018247">
    <property type="entry name" value="EF_Hand_1_Ca_BS"/>
</dbReference>
<accession>A0A979FY37</accession>
<dbReference type="InterPro" id="IPR002048">
    <property type="entry name" value="EF_hand_dom"/>
</dbReference>
<proteinExistence type="predicted"/>
<keyword evidence="1" id="KW-0732">Signal</keyword>
<evidence type="ECO:0000259" key="2">
    <source>
        <dbReference type="PROSITE" id="PS50222"/>
    </source>
</evidence>
<dbReference type="RefSeq" id="XP_047741737.1">
    <property type="nucleotide sequence ID" value="XM_047885781.1"/>
</dbReference>
<organism evidence="3 4">
    <name type="scientific">Hyalella azteca</name>
    <name type="common">Amphipod</name>
    <dbReference type="NCBI Taxonomy" id="294128"/>
    <lineage>
        <taxon>Eukaryota</taxon>
        <taxon>Metazoa</taxon>
        <taxon>Ecdysozoa</taxon>
        <taxon>Arthropoda</taxon>
        <taxon>Crustacea</taxon>
        <taxon>Multicrustacea</taxon>
        <taxon>Malacostraca</taxon>
        <taxon>Eumalacostraca</taxon>
        <taxon>Peracarida</taxon>
        <taxon>Amphipoda</taxon>
        <taxon>Senticaudata</taxon>
        <taxon>Talitrida</taxon>
        <taxon>Talitroidea</taxon>
        <taxon>Hyalellidae</taxon>
        <taxon>Hyalella</taxon>
    </lineage>
</organism>
<reference evidence="4" key="1">
    <citation type="submission" date="2025-08" db="UniProtKB">
        <authorList>
            <consortium name="RefSeq"/>
        </authorList>
    </citation>
    <scope>IDENTIFICATION</scope>
    <source>
        <tissue evidence="4">Whole organism</tissue>
    </source>
</reference>
<evidence type="ECO:0000313" key="4">
    <source>
        <dbReference type="RefSeq" id="XP_047741737.1"/>
    </source>
</evidence>
<dbReference type="GO" id="GO:0005509">
    <property type="term" value="F:calcium ion binding"/>
    <property type="evidence" value="ECO:0007669"/>
    <property type="project" value="InterPro"/>
</dbReference>
<dbReference type="PROSITE" id="PS00018">
    <property type="entry name" value="EF_HAND_1"/>
    <property type="match status" value="1"/>
</dbReference>